<sequence length="422" mass="46668">MIPSILPSLRPDYERETERLLHLVGATDVDALRRMRDPFQCSLSHLPFLAWGRGVDLWYDDWPEWKMRRITAEIYGMKGLKGTRPGMAKYLSFVDAEIIESFIPPRGVIARQQDASLLTAWRERFAEIRLYPFAIRGRRAGYMATGQGKTTLTIAGRMAALPDLAHLYYGRRAVLVDDGVETTLRSLDQIQIDGGDIAVPTTTFAITATGRSYDASVGRAAVGLMAATAKGRGRLIVINAAGNIGGAVIPAGFEGVAPLDMAPQRIYQRHPARMREATVAVRYRAAVGRMVAYSSQASRFIYDSWRLMDEARAGSDTHRAIGPIVGRMMPLLLPFNALLRINARFRATGRPAVAGMWGVGHMTAGRASDRIDRVGAAIYRSRSVRDTVKFTTATYRPRTVADLSFDHPVEWGGMVPINRSTL</sequence>
<reference evidence="1 2" key="1">
    <citation type="submission" date="2006-03" db="EMBL/GenBank/DDBJ databases">
        <title>Complete sequence of chromosome of Nitrobacter hamburgensis X14.</title>
        <authorList>
            <consortium name="US DOE Joint Genome Institute"/>
            <person name="Copeland A."/>
            <person name="Lucas S."/>
            <person name="Lapidus A."/>
            <person name="Barry K."/>
            <person name="Detter J.C."/>
            <person name="Glavina del Rio T."/>
            <person name="Hammon N."/>
            <person name="Israni S."/>
            <person name="Dalin E."/>
            <person name="Tice H."/>
            <person name="Pitluck S."/>
            <person name="Chain P."/>
            <person name="Malfatti S."/>
            <person name="Shin M."/>
            <person name="Vergez L."/>
            <person name="Schmutz J."/>
            <person name="Larimer F."/>
            <person name="Land M."/>
            <person name="Hauser L."/>
            <person name="Kyrpides N."/>
            <person name="Ivanova N."/>
            <person name="Ward B."/>
            <person name="Arp D."/>
            <person name="Klotz M."/>
            <person name="Stein L."/>
            <person name="O'Mullan G."/>
            <person name="Starkenburg S."/>
            <person name="Sayavedra L."/>
            <person name="Poret-Peterson A.T."/>
            <person name="Gentry M.E."/>
            <person name="Bruce D."/>
            <person name="Richardson P."/>
        </authorList>
    </citation>
    <scope>NUCLEOTIDE SEQUENCE [LARGE SCALE GENOMIC DNA]</scope>
    <source>
        <strain evidence="2">DSM 10229 / NCIMB 13809 / X14</strain>
    </source>
</reference>
<dbReference type="InterPro" id="IPR006521">
    <property type="entry name" value="Tail_protein_I"/>
</dbReference>
<dbReference type="STRING" id="323097.Nham_3330"/>
<dbReference type="Proteomes" id="UP000001953">
    <property type="component" value="Chromosome"/>
</dbReference>
<dbReference type="Pfam" id="PF09684">
    <property type="entry name" value="Tail_P2_I"/>
    <property type="match status" value="1"/>
</dbReference>
<organism evidence="1 2">
    <name type="scientific">Nitrobacter hamburgensis (strain DSM 10229 / NCIMB 13809 / X14)</name>
    <dbReference type="NCBI Taxonomy" id="323097"/>
    <lineage>
        <taxon>Bacteria</taxon>
        <taxon>Pseudomonadati</taxon>
        <taxon>Pseudomonadota</taxon>
        <taxon>Alphaproteobacteria</taxon>
        <taxon>Hyphomicrobiales</taxon>
        <taxon>Nitrobacteraceae</taxon>
        <taxon>Nitrobacter</taxon>
    </lineage>
</organism>
<dbReference type="eggNOG" id="COG4385">
    <property type="taxonomic scope" value="Bacteria"/>
</dbReference>
<gene>
    <name evidence="1" type="ordered locus">Nham_3330</name>
</gene>
<dbReference type="AlphaFoldDB" id="Q1QI85"/>
<evidence type="ECO:0000313" key="1">
    <source>
        <dbReference type="EMBL" id="ABE64062.1"/>
    </source>
</evidence>
<protein>
    <submittedName>
        <fullName evidence="1">Phage tail protein I</fullName>
    </submittedName>
</protein>
<dbReference type="NCBIfam" id="TIGR01634">
    <property type="entry name" value="tail_P2_I"/>
    <property type="match status" value="1"/>
</dbReference>
<accession>Q1QI85</accession>
<dbReference type="OrthoDB" id="90759at2"/>
<name>Q1QI85_NITHX</name>
<dbReference type="HOGENOM" id="CLU_650248_0_0_5"/>
<evidence type="ECO:0000313" key="2">
    <source>
        <dbReference type="Proteomes" id="UP000001953"/>
    </source>
</evidence>
<dbReference type="EMBL" id="CP000319">
    <property type="protein sequence ID" value="ABE64062.1"/>
    <property type="molecule type" value="Genomic_DNA"/>
</dbReference>
<dbReference type="KEGG" id="nha:Nham_3330"/>
<keyword evidence="2" id="KW-1185">Reference proteome</keyword>
<dbReference type="RefSeq" id="WP_011511715.1">
    <property type="nucleotide sequence ID" value="NC_007964.1"/>
</dbReference>
<proteinExistence type="predicted"/>